<dbReference type="KEGG" id="ccro:CMC5_070170"/>
<dbReference type="Proteomes" id="UP000067626">
    <property type="component" value="Chromosome"/>
</dbReference>
<evidence type="ECO:0000313" key="1">
    <source>
        <dbReference type="EMBL" id="AKT42790.1"/>
    </source>
</evidence>
<keyword evidence="2" id="KW-1185">Reference proteome</keyword>
<accession>A0A0K1EPE7</accession>
<evidence type="ECO:0000313" key="2">
    <source>
        <dbReference type="Proteomes" id="UP000067626"/>
    </source>
</evidence>
<reference evidence="1 2" key="1">
    <citation type="submission" date="2015-07" db="EMBL/GenBank/DDBJ databases">
        <title>Genome analysis of myxobacterium Chondromyces crocatus Cm c5 reveals a high potential for natural compound synthesis and the genetic basis for the loss of fruiting body formation.</title>
        <authorList>
            <person name="Zaburannyi N."/>
            <person name="Bunk B."/>
            <person name="Maier J."/>
            <person name="Overmann J."/>
            <person name="Mueller R."/>
        </authorList>
    </citation>
    <scope>NUCLEOTIDE SEQUENCE [LARGE SCALE GENOMIC DNA]</scope>
    <source>
        <strain evidence="1 2">Cm c5</strain>
    </source>
</reference>
<dbReference type="EMBL" id="CP012159">
    <property type="protein sequence ID" value="AKT42790.1"/>
    <property type="molecule type" value="Genomic_DNA"/>
</dbReference>
<proteinExistence type="predicted"/>
<dbReference type="AlphaFoldDB" id="A0A0K1EPE7"/>
<gene>
    <name evidence="1" type="ORF">CMC5_070170</name>
</gene>
<sequence>MGEGHRWVIMDDLVISFTDLGPSQDAVWHAFAKDLMTKGINRYLATSLGAVQVNSVQRKITADALKKRNIPTAAVTDDRLVRGLVTAVAWLGVNIKPFAWSELREAALFLKVPATKVDRIIEAAVRLRTSSG</sequence>
<organism evidence="1 2">
    <name type="scientific">Chondromyces crocatus</name>
    <dbReference type="NCBI Taxonomy" id="52"/>
    <lineage>
        <taxon>Bacteria</taxon>
        <taxon>Pseudomonadati</taxon>
        <taxon>Myxococcota</taxon>
        <taxon>Polyangia</taxon>
        <taxon>Polyangiales</taxon>
        <taxon>Polyangiaceae</taxon>
        <taxon>Chondromyces</taxon>
    </lineage>
</organism>
<protein>
    <submittedName>
        <fullName evidence="1">Uncharacterized protein</fullName>
    </submittedName>
</protein>
<name>A0A0K1EPE7_CHOCO</name>